<sequence length="58" mass="6683">MENTKKKRYVLVSKTVLVERELWTRVRVAAAIEGETISGLVEKALCQYLERQAEKYGP</sequence>
<protein>
    <submittedName>
        <fullName evidence="1">Uncharacterized protein</fullName>
    </submittedName>
</protein>
<reference evidence="1" key="1">
    <citation type="submission" date="2020-03" db="EMBL/GenBank/DDBJ databases">
        <title>The deep terrestrial virosphere.</title>
        <authorList>
            <person name="Holmfeldt K."/>
            <person name="Nilsson E."/>
            <person name="Simone D."/>
            <person name="Lopez-Fernandez M."/>
            <person name="Wu X."/>
            <person name="de Brujin I."/>
            <person name="Lundin D."/>
            <person name="Andersson A."/>
            <person name="Bertilsson S."/>
            <person name="Dopson M."/>
        </authorList>
    </citation>
    <scope>NUCLEOTIDE SEQUENCE</scope>
    <source>
        <strain evidence="1">MM171B01520</strain>
    </source>
</reference>
<name>A0A6M3MAQ6_9ZZZZ</name>
<dbReference type="GO" id="GO:0006355">
    <property type="term" value="P:regulation of DNA-templated transcription"/>
    <property type="evidence" value="ECO:0007669"/>
    <property type="project" value="InterPro"/>
</dbReference>
<proteinExistence type="predicted"/>
<dbReference type="AlphaFoldDB" id="A0A6M3MAQ6"/>
<dbReference type="Gene3D" id="1.10.1220.10">
    <property type="entry name" value="Met repressor-like"/>
    <property type="match status" value="1"/>
</dbReference>
<dbReference type="InterPro" id="IPR013321">
    <property type="entry name" value="Arc_rbn_hlx_hlx"/>
</dbReference>
<organism evidence="1">
    <name type="scientific">viral metagenome</name>
    <dbReference type="NCBI Taxonomy" id="1070528"/>
    <lineage>
        <taxon>unclassified sequences</taxon>
        <taxon>metagenomes</taxon>
        <taxon>organismal metagenomes</taxon>
    </lineage>
</organism>
<evidence type="ECO:0000313" key="1">
    <source>
        <dbReference type="EMBL" id="QJB02069.1"/>
    </source>
</evidence>
<dbReference type="EMBL" id="MT143756">
    <property type="protein sequence ID" value="QJB02069.1"/>
    <property type="molecule type" value="Genomic_DNA"/>
</dbReference>
<gene>
    <name evidence="1" type="ORF">MM171B01520_0003</name>
</gene>
<accession>A0A6M3MAQ6</accession>